<feature type="repeat" description="CXXCXGXG motif" evidence="5">
    <location>
        <begin position="197"/>
        <end position="204"/>
    </location>
</feature>
<name>A0ABP9DDP3_9ACTN</name>
<evidence type="ECO:0000256" key="5">
    <source>
        <dbReference type="HAMAP-Rule" id="MF_01152"/>
    </source>
</evidence>
<dbReference type="InterPro" id="IPR036869">
    <property type="entry name" value="J_dom_sf"/>
</dbReference>
<evidence type="ECO:0000259" key="8">
    <source>
        <dbReference type="PROSITE" id="PS50076"/>
    </source>
</evidence>
<keyword evidence="5" id="KW-0143">Chaperone</keyword>
<feature type="domain" description="J" evidence="8">
    <location>
        <begin position="8"/>
        <end position="72"/>
    </location>
</feature>
<keyword evidence="3 5" id="KW-0863">Zinc-finger</keyword>
<feature type="binding site" evidence="5">
    <location>
        <position position="154"/>
    </location>
    <ligand>
        <name>Zn(2+)</name>
        <dbReference type="ChEBI" id="CHEBI:29105"/>
        <label>1</label>
    </ligand>
</feature>
<dbReference type="PROSITE" id="PS51188">
    <property type="entry name" value="ZF_CR"/>
    <property type="match status" value="1"/>
</dbReference>
<evidence type="ECO:0000313" key="10">
    <source>
        <dbReference type="EMBL" id="GAA4833719.1"/>
    </source>
</evidence>
<evidence type="ECO:0000259" key="9">
    <source>
        <dbReference type="PROSITE" id="PS51188"/>
    </source>
</evidence>
<comment type="subunit">
    <text evidence="5">Homodimer.</text>
</comment>
<dbReference type="InterPro" id="IPR036410">
    <property type="entry name" value="HSP_DnaJ_Cys-rich_dom_sf"/>
</dbReference>
<dbReference type="CDD" id="cd10719">
    <property type="entry name" value="DnaJ_zf"/>
    <property type="match status" value="1"/>
</dbReference>
<dbReference type="EMBL" id="BAABIS010000001">
    <property type="protein sequence ID" value="GAA4833719.1"/>
    <property type="molecule type" value="Genomic_DNA"/>
</dbReference>
<feature type="compositionally biased region" description="Basic and acidic residues" evidence="7">
    <location>
        <begin position="382"/>
        <end position="395"/>
    </location>
</feature>
<evidence type="ECO:0000313" key="11">
    <source>
        <dbReference type="Proteomes" id="UP001501752"/>
    </source>
</evidence>
<organism evidence="10 11">
    <name type="scientific">Kitasatospora terrestris</name>
    <dbReference type="NCBI Taxonomy" id="258051"/>
    <lineage>
        <taxon>Bacteria</taxon>
        <taxon>Bacillati</taxon>
        <taxon>Actinomycetota</taxon>
        <taxon>Actinomycetes</taxon>
        <taxon>Kitasatosporales</taxon>
        <taxon>Streptomycetaceae</taxon>
        <taxon>Kitasatospora</taxon>
    </lineage>
</organism>
<dbReference type="RefSeq" id="WP_345695119.1">
    <property type="nucleotide sequence ID" value="NZ_BAABIS010000001.1"/>
</dbReference>
<feature type="region of interest" description="Disordered" evidence="7">
    <location>
        <begin position="361"/>
        <end position="395"/>
    </location>
</feature>
<dbReference type="PRINTS" id="PR00625">
    <property type="entry name" value="JDOMAIN"/>
</dbReference>
<comment type="similarity">
    <text evidence="5">Belongs to the DnaJ family.</text>
</comment>
<keyword evidence="1 5" id="KW-0479">Metal-binding</keyword>
<dbReference type="Pfam" id="PF01556">
    <property type="entry name" value="DnaJ_C"/>
    <property type="match status" value="1"/>
</dbReference>
<comment type="function">
    <text evidence="5">Participates actively in the response to hyperosmotic and heat shock by preventing the aggregation of stress-denatured proteins and by disaggregating proteins, also in an autonomous, DnaK-independent fashion. Unfolded proteins bind initially to DnaJ; upon interaction with the DnaJ-bound protein, DnaK hydrolyzes its bound ATP, resulting in the formation of a stable complex. GrpE releases ADP from DnaK; ATP binding to DnaK triggers the release of the substrate protein, thus completing the reaction cycle. Several rounds of ATP-dependent interactions between DnaJ, DnaK and GrpE are required for fully efficient folding. Also involved, together with DnaK and GrpE, in the DNA replication of plasmids through activation of initiation proteins.</text>
</comment>
<evidence type="ECO:0000256" key="7">
    <source>
        <dbReference type="SAM" id="MobiDB-lite"/>
    </source>
</evidence>
<evidence type="ECO:0000256" key="1">
    <source>
        <dbReference type="ARBA" id="ARBA00022723"/>
    </source>
</evidence>
<dbReference type="SUPFAM" id="SSF57938">
    <property type="entry name" value="DnaJ/Hsp40 cysteine-rich domain"/>
    <property type="match status" value="1"/>
</dbReference>
<feature type="zinc finger region" description="CR-type" evidence="6">
    <location>
        <begin position="141"/>
        <end position="223"/>
    </location>
</feature>
<dbReference type="InterPro" id="IPR018253">
    <property type="entry name" value="DnaJ_domain_CS"/>
</dbReference>
<feature type="binding site" evidence="5">
    <location>
        <position position="157"/>
    </location>
    <ligand>
        <name>Zn(2+)</name>
        <dbReference type="ChEBI" id="CHEBI:29105"/>
        <label>1</label>
    </ligand>
</feature>
<dbReference type="PANTHER" id="PTHR43096:SF10">
    <property type="entry name" value="CHAPERONE PROTEIN DNAJ A6, CHLOROPLASTIC"/>
    <property type="match status" value="1"/>
</dbReference>
<dbReference type="PANTHER" id="PTHR43096">
    <property type="entry name" value="DNAJ HOMOLOG 1, MITOCHONDRIAL-RELATED"/>
    <property type="match status" value="1"/>
</dbReference>
<dbReference type="SUPFAM" id="SSF46565">
    <property type="entry name" value="Chaperone J-domain"/>
    <property type="match status" value="1"/>
</dbReference>
<dbReference type="CDD" id="cd10747">
    <property type="entry name" value="DnaJ_C"/>
    <property type="match status" value="1"/>
</dbReference>
<feature type="domain" description="CR-type" evidence="9">
    <location>
        <begin position="141"/>
        <end position="223"/>
    </location>
</feature>
<dbReference type="HAMAP" id="MF_01152">
    <property type="entry name" value="DnaJ"/>
    <property type="match status" value="1"/>
</dbReference>
<dbReference type="Pfam" id="PF00226">
    <property type="entry name" value="DnaJ"/>
    <property type="match status" value="1"/>
</dbReference>
<dbReference type="Pfam" id="PF00684">
    <property type="entry name" value="DnaJ_CXXCXGXG"/>
    <property type="match status" value="1"/>
</dbReference>
<dbReference type="Proteomes" id="UP001501752">
    <property type="component" value="Unassembled WGS sequence"/>
</dbReference>
<evidence type="ECO:0000256" key="6">
    <source>
        <dbReference type="PROSITE-ProRule" id="PRU00546"/>
    </source>
</evidence>
<keyword evidence="4 5" id="KW-0862">Zinc</keyword>
<dbReference type="InterPro" id="IPR012724">
    <property type="entry name" value="DnaJ"/>
</dbReference>
<evidence type="ECO:0000256" key="4">
    <source>
        <dbReference type="ARBA" id="ARBA00022833"/>
    </source>
</evidence>
<keyword evidence="5" id="KW-0235">DNA replication</keyword>
<dbReference type="Gene3D" id="2.10.230.10">
    <property type="entry name" value="Heat shock protein DnaJ, cysteine-rich domain"/>
    <property type="match status" value="1"/>
</dbReference>
<keyword evidence="11" id="KW-1185">Reference proteome</keyword>
<feature type="binding site" evidence="5">
    <location>
        <position position="197"/>
    </location>
    <ligand>
        <name>Zn(2+)</name>
        <dbReference type="ChEBI" id="CHEBI:29105"/>
        <label>2</label>
    </ligand>
</feature>
<comment type="subcellular location">
    <subcellularLocation>
        <location evidence="5">Cytoplasm</location>
    </subcellularLocation>
</comment>
<feature type="binding site" evidence="5">
    <location>
        <position position="200"/>
    </location>
    <ligand>
        <name>Zn(2+)</name>
        <dbReference type="ChEBI" id="CHEBI:29105"/>
        <label>2</label>
    </ligand>
</feature>
<protein>
    <recommendedName>
        <fullName evidence="5">Chaperone protein DnaJ</fullName>
    </recommendedName>
</protein>
<feature type="binding site" evidence="5">
    <location>
        <position position="174"/>
    </location>
    <ligand>
        <name>Zn(2+)</name>
        <dbReference type="ChEBI" id="CHEBI:29105"/>
        <label>2</label>
    </ligand>
</feature>
<dbReference type="InterPro" id="IPR002939">
    <property type="entry name" value="DnaJ_C"/>
</dbReference>
<comment type="domain">
    <text evidence="5">The J domain is necessary and sufficient to stimulate DnaK ATPase activity. Zinc center 1 plays an important role in the autonomous, DnaK-independent chaperone activity of DnaJ. Zinc center 2 is essential for interaction with DnaK and for DnaJ activity.</text>
</comment>
<dbReference type="InterPro" id="IPR008971">
    <property type="entry name" value="HSP40/DnaJ_pept-bd"/>
</dbReference>
<feature type="repeat" description="CXXCXGXG motif" evidence="5">
    <location>
        <begin position="171"/>
        <end position="178"/>
    </location>
</feature>
<accession>A0ABP9DDP3</accession>
<feature type="repeat" description="CXXCXGXG motif" evidence="5">
    <location>
        <begin position="154"/>
        <end position="161"/>
    </location>
</feature>
<dbReference type="SMART" id="SM00271">
    <property type="entry name" value="DnaJ"/>
    <property type="match status" value="1"/>
</dbReference>
<gene>
    <name evidence="10" type="primary">dnaJ_1</name>
    <name evidence="5" type="synonym">dnaJ</name>
    <name evidence="10" type="ORF">GCM10023235_05280</name>
</gene>
<reference evidence="11" key="1">
    <citation type="journal article" date="2019" name="Int. J. Syst. Evol. Microbiol.">
        <title>The Global Catalogue of Microorganisms (GCM) 10K type strain sequencing project: providing services to taxonomists for standard genome sequencing and annotation.</title>
        <authorList>
            <consortium name="The Broad Institute Genomics Platform"/>
            <consortium name="The Broad Institute Genome Sequencing Center for Infectious Disease"/>
            <person name="Wu L."/>
            <person name="Ma J."/>
        </authorList>
    </citation>
    <scope>NUCLEOTIDE SEQUENCE [LARGE SCALE GENOMIC DNA]</scope>
    <source>
        <strain evidence="11">JCM 13006</strain>
    </source>
</reference>
<dbReference type="InterPro" id="IPR001623">
    <property type="entry name" value="DnaJ_domain"/>
</dbReference>
<dbReference type="InterPro" id="IPR001305">
    <property type="entry name" value="HSP_DnaJ_Cys-rich_dom"/>
</dbReference>
<feature type="binding site" evidence="5">
    <location>
        <position position="211"/>
    </location>
    <ligand>
        <name>Zn(2+)</name>
        <dbReference type="ChEBI" id="CHEBI:29105"/>
        <label>1</label>
    </ligand>
</feature>
<feature type="binding site" evidence="5">
    <location>
        <position position="214"/>
    </location>
    <ligand>
        <name>Zn(2+)</name>
        <dbReference type="ChEBI" id="CHEBI:29105"/>
        <label>1</label>
    </ligand>
</feature>
<keyword evidence="2 5" id="KW-0677">Repeat</keyword>
<dbReference type="PROSITE" id="PS50076">
    <property type="entry name" value="DNAJ_2"/>
    <property type="match status" value="1"/>
</dbReference>
<comment type="caution">
    <text evidence="10">The sequence shown here is derived from an EMBL/GenBank/DDBJ whole genome shotgun (WGS) entry which is preliminary data.</text>
</comment>
<proteinExistence type="inferred from homology"/>
<dbReference type="SUPFAM" id="SSF49493">
    <property type="entry name" value="HSP40/DnaJ peptide-binding domain"/>
    <property type="match status" value="2"/>
</dbReference>
<sequence length="408" mass="43048">MATTSRKDYYAVLGVPHDADQKTVKRAFRDLARTHHPDRSSEPDAQERFEEITEAYAVLSDPGRRSEYDRHGTASLDGISVEDLLAGLDLGDLFGGGGTPGFGEDDAWPGGFFTGRRGRLADREADIEIALTVPLTTVLGGGTGTVTVRRPGPCGVCGGSGVAPGTRPRSCGRCGGTGSLVIERRRGALVMRQVATCSACGGTGAVVERPCPACAGSGSAEQSESVTLRIPPGIAEGTALRLPGKGMPPPLGGGRHGDAFVVVRTVADPRFERHGADLWHTEEVTVPDAVLGTRLTVAALDGDVVLSVPPGTQPGTVLGIAGRGLPRSGSGHGRGDLRVRVDVRVPDRPGEEELRLYRQLRDLRTAPEPGPVVPRAAGGAAEPREDTAPGPEDGRDRWWRRWWHRLTG</sequence>
<evidence type="ECO:0000256" key="2">
    <source>
        <dbReference type="ARBA" id="ARBA00022737"/>
    </source>
</evidence>
<feature type="repeat" description="CXXCXGXG motif" evidence="5">
    <location>
        <begin position="211"/>
        <end position="218"/>
    </location>
</feature>
<keyword evidence="5" id="KW-0963">Cytoplasm</keyword>
<dbReference type="CDD" id="cd06257">
    <property type="entry name" value="DnaJ"/>
    <property type="match status" value="1"/>
</dbReference>
<keyword evidence="5" id="KW-0346">Stress response</keyword>
<dbReference type="PROSITE" id="PS00636">
    <property type="entry name" value="DNAJ_1"/>
    <property type="match status" value="1"/>
</dbReference>
<feature type="binding site" evidence="5">
    <location>
        <position position="171"/>
    </location>
    <ligand>
        <name>Zn(2+)</name>
        <dbReference type="ChEBI" id="CHEBI:29105"/>
        <label>2</label>
    </ligand>
</feature>
<dbReference type="Gene3D" id="1.10.287.110">
    <property type="entry name" value="DnaJ domain"/>
    <property type="match status" value="1"/>
</dbReference>
<comment type="cofactor">
    <cofactor evidence="5">
        <name>Zn(2+)</name>
        <dbReference type="ChEBI" id="CHEBI:29105"/>
    </cofactor>
    <text evidence="5">Binds 2 Zn(2+) ions per monomer.</text>
</comment>
<evidence type="ECO:0000256" key="3">
    <source>
        <dbReference type="ARBA" id="ARBA00022771"/>
    </source>
</evidence>
<dbReference type="Gene3D" id="2.60.260.20">
    <property type="entry name" value="Urease metallochaperone UreE, N-terminal domain"/>
    <property type="match status" value="2"/>
</dbReference>